<evidence type="ECO:0000313" key="9">
    <source>
        <dbReference type="EMBL" id="HIS76299.1"/>
    </source>
</evidence>
<dbReference type="InterPro" id="IPR050809">
    <property type="entry name" value="UgpAE/MalFG_permease"/>
</dbReference>
<dbReference type="Proteomes" id="UP000824002">
    <property type="component" value="Unassembled WGS sequence"/>
</dbReference>
<feature type="transmembrane region" description="Helical" evidence="7">
    <location>
        <begin position="224"/>
        <end position="242"/>
    </location>
</feature>
<dbReference type="Gene3D" id="1.10.3720.10">
    <property type="entry name" value="MetI-like"/>
    <property type="match status" value="1"/>
</dbReference>
<evidence type="ECO:0000256" key="4">
    <source>
        <dbReference type="ARBA" id="ARBA00022692"/>
    </source>
</evidence>
<comment type="similarity">
    <text evidence="7">Belongs to the binding-protein-dependent transport system permease family.</text>
</comment>
<dbReference type="PANTHER" id="PTHR43227">
    <property type="entry name" value="BLL4140 PROTEIN"/>
    <property type="match status" value="1"/>
</dbReference>
<dbReference type="SUPFAM" id="SSF161098">
    <property type="entry name" value="MetI-like"/>
    <property type="match status" value="1"/>
</dbReference>
<reference evidence="9" key="2">
    <citation type="journal article" date="2021" name="PeerJ">
        <title>Extensive microbial diversity within the chicken gut microbiome revealed by metagenomics and culture.</title>
        <authorList>
            <person name="Gilroy R."/>
            <person name="Ravi A."/>
            <person name="Getino M."/>
            <person name="Pursley I."/>
            <person name="Horton D.L."/>
            <person name="Alikhan N.F."/>
            <person name="Baker D."/>
            <person name="Gharbi K."/>
            <person name="Hall N."/>
            <person name="Watson M."/>
            <person name="Adriaenssens E.M."/>
            <person name="Foster-Nyarko E."/>
            <person name="Jarju S."/>
            <person name="Secka A."/>
            <person name="Antonio M."/>
            <person name="Oren A."/>
            <person name="Chaudhuri R.R."/>
            <person name="La Ragione R."/>
            <person name="Hildebrand F."/>
            <person name="Pallen M.J."/>
        </authorList>
    </citation>
    <scope>NUCLEOTIDE SEQUENCE</scope>
    <source>
        <strain evidence="9">CHK199-13235</strain>
    </source>
</reference>
<gene>
    <name evidence="9" type="ORF">IAB51_05735</name>
</gene>
<feature type="transmembrane region" description="Helical" evidence="7">
    <location>
        <begin position="169"/>
        <end position="192"/>
    </location>
</feature>
<feature type="transmembrane region" description="Helical" evidence="7">
    <location>
        <begin position="129"/>
        <end position="149"/>
    </location>
</feature>
<dbReference type="PANTHER" id="PTHR43227:SF11">
    <property type="entry name" value="BLL4140 PROTEIN"/>
    <property type="match status" value="1"/>
</dbReference>
<evidence type="ECO:0000259" key="8">
    <source>
        <dbReference type="PROSITE" id="PS50928"/>
    </source>
</evidence>
<evidence type="ECO:0000256" key="6">
    <source>
        <dbReference type="ARBA" id="ARBA00023136"/>
    </source>
</evidence>
<evidence type="ECO:0000256" key="5">
    <source>
        <dbReference type="ARBA" id="ARBA00022989"/>
    </source>
</evidence>
<evidence type="ECO:0000256" key="3">
    <source>
        <dbReference type="ARBA" id="ARBA00022475"/>
    </source>
</evidence>
<protein>
    <submittedName>
        <fullName evidence="9">Sugar ABC transporter permease</fullName>
    </submittedName>
</protein>
<evidence type="ECO:0000256" key="7">
    <source>
        <dbReference type="RuleBase" id="RU363032"/>
    </source>
</evidence>
<feature type="transmembrane region" description="Helical" evidence="7">
    <location>
        <begin position="87"/>
        <end position="108"/>
    </location>
</feature>
<keyword evidence="6 7" id="KW-0472">Membrane</keyword>
<keyword evidence="4 7" id="KW-0812">Transmembrane</keyword>
<feature type="domain" description="ABC transmembrane type-1" evidence="8">
    <location>
        <begin position="83"/>
        <end position="297"/>
    </location>
</feature>
<dbReference type="AlphaFoldDB" id="A0A9D1JZ70"/>
<name>A0A9D1JZ70_9FIRM</name>
<accession>A0A9D1JZ70</accession>
<keyword evidence="5 7" id="KW-1133">Transmembrane helix</keyword>
<keyword evidence="2 7" id="KW-0813">Transport</keyword>
<reference evidence="9" key="1">
    <citation type="submission" date="2020-10" db="EMBL/GenBank/DDBJ databases">
        <authorList>
            <person name="Gilroy R."/>
        </authorList>
    </citation>
    <scope>NUCLEOTIDE SEQUENCE</scope>
    <source>
        <strain evidence="9">CHK199-13235</strain>
    </source>
</reference>
<dbReference type="EMBL" id="DVJP01000039">
    <property type="protein sequence ID" value="HIS76299.1"/>
    <property type="molecule type" value="Genomic_DNA"/>
</dbReference>
<dbReference type="InterPro" id="IPR035906">
    <property type="entry name" value="MetI-like_sf"/>
</dbReference>
<dbReference type="GO" id="GO:0005886">
    <property type="term" value="C:plasma membrane"/>
    <property type="evidence" value="ECO:0007669"/>
    <property type="project" value="UniProtKB-SubCell"/>
</dbReference>
<sequence>MTLQQAKSSLGVSIAREWKRHKWLYGMAIPGVLIVFLFNYVPMYGILLAFKDYRIKEGILGSPWVGFKYFEMFFSNPLAVRTIKNTFLLGLYNLLWSFPAPIILALLFNELKNQRFKKIIQTISYYPNFVSTVIIIGMLSTFCASDGIFNDIRGIFGAEPVNFMGEPEYFRTLYIASGIWQGVGFGTIIYLASLSGVDPTLYDVADIDGASRLAKIWHITLPHLKPTIVILLIMAVGGTFGADSNKILLMYSPATYSTADVIGTYTYREGIQGAQFEYTTAVGLFQTVVNFIFLVVTNWIARKLSDISLF</sequence>
<dbReference type="Pfam" id="PF00528">
    <property type="entry name" value="BPD_transp_1"/>
    <property type="match status" value="1"/>
</dbReference>
<evidence type="ECO:0000256" key="1">
    <source>
        <dbReference type="ARBA" id="ARBA00004651"/>
    </source>
</evidence>
<dbReference type="InterPro" id="IPR000515">
    <property type="entry name" value="MetI-like"/>
</dbReference>
<comment type="subcellular location">
    <subcellularLocation>
        <location evidence="1 7">Cell membrane</location>
        <topology evidence="1 7">Multi-pass membrane protein</topology>
    </subcellularLocation>
</comment>
<organism evidence="9 10">
    <name type="scientific">Candidatus Merdivicinus excrementipullorum</name>
    <dbReference type="NCBI Taxonomy" id="2840867"/>
    <lineage>
        <taxon>Bacteria</taxon>
        <taxon>Bacillati</taxon>
        <taxon>Bacillota</taxon>
        <taxon>Clostridia</taxon>
        <taxon>Eubacteriales</taxon>
        <taxon>Oscillospiraceae</taxon>
        <taxon>Oscillospiraceae incertae sedis</taxon>
        <taxon>Candidatus Merdivicinus</taxon>
    </lineage>
</organism>
<keyword evidence="3" id="KW-1003">Cell membrane</keyword>
<comment type="caution">
    <text evidence="9">The sequence shown here is derived from an EMBL/GenBank/DDBJ whole genome shotgun (WGS) entry which is preliminary data.</text>
</comment>
<dbReference type="GO" id="GO:0055085">
    <property type="term" value="P:transmembrane transport"/>
    <property type="evidence" value="ECO:0007669"/>
    <property type="project" value="InterPro"/>
</dbReference>
<evidence type="ECO:0000256" key="2">
    <source>
        <dbReference type="ARBA" id="ARBA00022448"/>
    </source>
</evidence>
<feature type="transmembrane region" description="Helical" evidence="7">
    <location>
        <begin position="23"/>
        <end position="41"/>
    </location>
</feature>
<feature type="transmembrane region" description="Helical" evidence="7">
    <location>
        <begin position="278"/>
        <end position="301"/>
    </location>
</feature>
<dbReference type="PROSITE" id="PS50928">
    <property type="entry name" value="ABC_TM1"/>
    <property type="match status" value="1"/>
</dbReference>
<evidence type="ECO:0000313" key="10">
    <source>
        <dbReference type="Proteomes" id="UP000824002"/>
    </source>
</evidence>
<dbReference type="CDD" id="cd06261">
    <property type="entry name" value="TM_PBP2"/>
    <property type="match status" value="1"/>
</dbReference>
<proteinExistence type="inferred from homology"/>